<keyword evidence="2" id="KW-1185">Reference proteome</keyword>
<organism evidence="1 2">
    <name type="scientific">Lactarius akahatsu</name>
    <dbReference type="NCBI Taxonomy" id="416441"/>
    <lineage>
        <taxon>Eukaryota</taxon>
        <taxon>Fungi</taxon>
        <taxon>Dikarya</taxon>
        <taxon>Basidiomycota</taxon>
        <taxon>Agaricomycotina</taxon>
        <taxon>Agaricomycetes</taxon>
        <taxon>Russulales</taxon>
        <taxon>Russulaceae</taxon>
        <taxon>Lactarius</taxon>
    </lineage>
</organism>
<dbReference type="Proteomes" id="UP001201163">
    <property type="component" value="Unassembled WGS sequence"/>
</dbReference>
<proteinExistence type="predicted"/>
<dbReference type="EMBL" id="JAKELL010000238">
    <property type="protein sequence ID" value="KAH8978288.1"/>
    <property type="molecule type" value="Genomic_DNA"/>
</dbReference>
<name>A0AAD4L669_9AGAM</name>
<reference evidence="1" key="1">
    <citation type="submission" date="2022-01" db="EMBL/GenBank/DDBJ databases">
        <title>Comparative genomics reveals a dynamic genome evolution in the ectomycorrhizal milk-cap (Lactarius) mushrooms.</title>
        <authorList>
            <consortium name="DOE Joint Genome Institute"/>
            <person name="Lebreton A."/>
            <person name="Tang N."/>
            <person name="Kuo A."/>
            <person name="LaButti K."/>
            <person name="Drula E."/>
            <person name="Barry K."/>
            <person name="Clum A."/>
            <person name="Lipzen A."/>
            <person name="Mousain D."/>
            <person name="Ng V."/>
            <person name="Wang R."/>
            <person name="Wang X."/>
            <person name="Dai Y."/>
            <person name="Henrissat B."/>
            <person name="Grigoriev I.V."/>
            <person name="Guerin-Laguette A."/>
            <person name="Yu F."/>
            <person name="Martin F.M."/>
        </authorList>
    </citation>
    <scope>NUCLEOTIDE SEQUENCE</scope>
    <source>
        <strain evidence="1">QP</strain>
    </source>
</reference>
<comment type="caution">
    <text evidence="1">The sequence shown here is derived from an EMBL/GenBank/DDBJ whole genome shotgun (WGS) entry which is preliminary data.</text>
</comment>
<protein>
    <submittedName>
        <fullName evidence="1">Uncharacterized protein</fullName>
    </submittedName>
</protein>
<accession>A0AAD4L669</accession>
<evidence type="ECO:0000313" key="2">
    <source>
        <dbReference type="Proteomes" id="UP001201163"/>
    </source>
</evidence>
<evidence type="ECO:0000313" key="1">
    <source>
        <dbReference type="EMBL" id="KAH8978288.1"/>
    </source>
</evidence>
<sequence length="245" mass="26963">MEHTSGAMRYMTNKGFSFSHIRWSIPDTCYNREECQDTVPLPLPSIHQPVATSYMSHGGLSCSSHTRTDNGGVEIGLDARTRSFDCSRRRRRRHRFHRPLQPLLLLDRAEIVDAEAAAVPPACGPPVWKFFGPKLGRHVSCAAPACAVFTSSNSVPVLSSARHVLSGERGRRKGGTGKVETRQMSSVLSVPLVRAVRRSVPGVSSVGAFLCTSQGTSCFELKNHVIRLSFELHLVQVSLSHYENP</sequence>
<dbReference type="AlphaFoldDB" id="A0AAD4L669"/>
<gene>
    <name evidence="1" type="ORF">EDB92DRAFT_606505</name>
</gene>